<gene>
    <name evidence="2" type="ORF">H0A61_02531</name>
</gene>
<dbReference type="AlphaFoldDB" id="A0A8A0RPE4"/>
<reference evidence="2" key="1">
    <citation type="submission" date="2020-07" db="EMBL/GenBank/DDBJ databases">
        <title>Koleobacter methoxysyntrophicus gen. nov., sp. nov., a novel anaerobic bacterium isolated from deep subsurface oil field and proposal of Koleobacterales ord. nov. in the phylum Firmicutes.</title>
        <authorList>
            <person name="Sakamoto S."/>
            <person name="Tamaki H."/>
        </authorList>
    </citation>
    <scope>NUCLEOTIDE SEQUENCE</scope>
    <source>
        <strain evidence="2">NRmbB1</strain>
    </source>
</reference>
<proteinExistence type="predicted"/>
<evidence type="ECO:0000256" key="1">
    <source>
        <dbReference type="SAM" id="Phobius"/>
    </source>
</evidence>
<keyword evidence="1" id="KW-0812">Transmembrane</keyword>
<evidence type="ECO:0000313" key="3">
    <source>
        <dbReference type="Proteomes" id="UP000662904"/>
    </source>
</evidence>
<dbReference type="KEGG" id="kme:H0A61_02531"/>
<dbReference type="EMBL" id="CP059066">
    <property type="protein sequence ID" value="QSQ10133.1"/>
    <property type="molecule type" value="Genomic_DNA"/>
</dbReference>
<keyword evidence="3" id="KW-1185">Reference proteome</keyword>
<protein>
    <submittedName>
        <fullName evidence="2">Uncharacterized protein</fullName>
    </submittedName>
</protein>
<dbReference type="Proteomes" id="UP000662904">
    <property type="component" value="Chromosome"/>
</dbReference>
<sequence length="71" mass="7895">MKNLKLSLIASQKKKKFAATQDKKGNHGSIIVVMADHKIKSKSYHKKRAVLALFYTIISSSVFSVSVSSDR</sequence>
<organism evidence="2 3">
    <name type="scientific">Koleobacter methoxysyntrophicus</name>
    <dbReference type="NCBI Taxonomy" id="2751313"/>
    <lineage>
        <taxon>Bacteria</taxon>
        <taxon>Bacillati</taxon>
        <taxon>Bacillota</taxon>
        <taxon>Clostridia</taxon>
        <taxon>Koleobacterales</taxon>
        <taxon>Koleobacteraceae</taxon>
        <taxon>Koleobacter</taxon>
    </lineage>
</organism>
<name>A0A8A0RPE4_9FIRM</name>
<evidence type="ECO:0000313" key="2">
    <source>
        <dbReference type="EMBL" id="QSQ10133.1"/>
    </source>
</evidence>
<feature type="transmembrane region" description="Helical" evidence="1">
    <location>
        <begin position="49"/>
        <end position="67"/>
    </location>
</feature>
<accession>A0A8A0RPE4</accession>
<keyword evidence="1" id="KW-1133">Transmembrane helix</keyword>
<keyword evidence="1" id="KW-0472">Membrane</keyword>